<dbReference type="GO" id="GO:0007234">
    <property type="term" value="P:osmosensory signaling via phosphorelay pathway"/>
    <property type="evidence" value="ECO:0007669"/>
    <property type="project" value="TreeGrafter"/>
</dbReference>
<dbReference type="InterPro" id="IPR004358">
    <property type="entry name" value="Sig_transdc_His_kin-like_C"/>
</dbReference>
<evidence type="ECO:0000259" key="16">
    <source>
        <dbReference type="PROSITE" id="PS50109"/>
    </source>
</evidence>
<keyword evidence="20" id="KW-1185">Reference proteome</keyword>
<dbReference type="InterPro" id="IPR003661">
    <property type="entry name" value="HisK_dim/P_dom"/>
</dbReference>
<protein>
    <recommendedName>
        <fullName evidence="3">histidine kinase</fullName>
        <ecNumber evidence="3">2.7.13.3</ecNumber>
    </recommendedName>
</protein>
<keyword evidence="12" id="KW-0902">Two-component regulatory system</keyword>
<feature type="region of interest" description="Disordered" evidence="14">
    <location>
        <begin position="344"/>
        <end position="370"/>
    </location>
</feature>
<proteinExistence type="predicted"/>
<dbReference type="SUPFAM" id="SSF55785">
    <property type="entry name" value="PYP-like sensor domain (PAS domain)"/>
    <property type="match status" value="1"/>
</dbReference>
<dbReference type="RefSeq" id="WP_100668417.1">
    <property type="nucleotide sequence ID" value="NZ_CP024955.1"/>
</dbReference>
<dbReference type="OrthoDB" id="9813151at2"/>
<dbReference type="Gene3D" id="6.10.340.10">
    <property type="match status" value="1"/>
</dbReference>
<dbReference type="PRINTS" id="PR00344">
    <property type="entry name" value="BCTRLSENSOR"/>
</dbReference>
<dbReference type="SMART" id="SM00387">
    <property type="entry name" value="HATPase_c"/>
    <property type="match status" value="1"/>
</dbReference>
<dbReference type="PROSITE" id="PS50885">
    <property type="entry name" value="HAMP"/>
    <property type="match status" value="1"/>
</dbReference>
<dbReference type="InterPro" id="IPR003594">
    <property type="entry name" value="HATPase_dom"/>
</dbReference>
<evidence type="ECO:0000256" key="3">
    <source>
        <dbReference type="ARBA" id="ARBA00012438"/>
    </source>
</evidence>
<evidence type="ECO:0000256" key="10">
    <source>
        <dbReference type="ARBA" id="ARBA00022840"/>
    </source>
</evidence>
<dbReference type="SMART" id="SM00388">
    <property type="entry name" value="HisKA"/>
    <property type="match status" value="1"/>
</dbReference>
<evidence type="ECO:0000256" key="2">
    <source>
        <dbReference type="ARBA" id="ARBA00004651"/>
    </source>
</evidence>
<dbReference type="GO" id="GO:0005524">
    <property type="term" value="F:ATP binding"/>
    <property type="evidence" value="ECO:0007669"/>
    <property type="project" value="UniProtKB-KW"/>
</dbReference>
<evidence type="ECO:0000256" key="11">
    <source>
        <dbReference type="ARBA" id="ARBA00022989"/>
    </source>
</evidence>
<gene>
    <name evidence="19" type="ORF">CVV65_12560</name>
</gene>
<evidence type="ECO:0000259" key="17">
    <source>
        <dbReference type="PROSITE" id="PS50112"/>
    </source>
</evidence>
<dbReference type="SUPFAM" id="SSF47384">
    <property type="entry name" value="Homodimeric domain of signal transducing histidine kinase"/>
    <property type="match status" value="1"/>
</dbReference>
<keyword evidence="4" id="KW-1003">Cell membrane</keyword>
<dbReference type="GO" id="GO:0005886">
    <property type="term" value="C:plasma membrane"/>
    <property type="evidence" value="ECO:0007669"/>
    <property type="project" value="UniProtKB-SubCell"/>
</dbReference>
<reference evidence="20" key="1">
    <citation type="submission" date="2017-11" db="EMBL/GenBank/DDBJ databases">
        <title>Complete Genome Sequence of Kyrpidia sp. Strain EA-1, a thermophilic, hydrogen-oxidizing Bacterium, isolated from the Azores.</title>
        <authorList>
            <person name="Reiner J.E."/>
            <person name="Lapp C.J."/>
            <person name="Bunk B."/>
            <person name="Gescher J."/>
        </authorList>
    </citation>
    <scope>NUCLEOTIDE SEQUENCE [LARGE SCALE GENOMIC DNA]</scope>
    <source>
        <strain evidence="20">EA-1</strain>
    </source>
</reference>
<dbReference type="InterPro" id="IPR036890">
    <property type="entry name" value="HATPase_C_sf"/>
</dbReference>
<keyword evidence="7 15" id="KW-0812">Transmembrane</keyword>
<keyword evidence="5" id="KW-0597">Phosphoprotein</keyword>
<keyword evidence="9" id="KW-0418">Kinase</keyword>
<dbReference type="InterPro" id="IPR000014">
    <property type="entry name" value="PAS"/>
</dbReference>
<evidence type="ECO:0000313" key="20">
    <source>
        <dbReference type="Proteomes" id="UP000231932"/>
    </source>
</evidence>
<dbReference type="KEGG" id="kyr:CVV65_12560"/>
<feature type="transmembrane region" description="Helical" evidence="15">
    <location>
        <begin position="9"/>
        <end position="29"/>
    </location>
</feature>
<evidence type="ECO:0000259" key="18">
    <source>
        <dbReference type="PROSITE" id="PS50885"/>
    </source>
</evidence>
<dbReference type="CDD" id="cd16922">
    <property type="entry name" value="HATPase_EvgS-ArcB-TorS-like"/>
    <property type="match status" value="1"/>
</dbReference>
<dbReference type="PROSITE" id="PS50112">
    <property type="entry name" value="PAS"/>
    <property type="match status" value="1"/>
</dbReference>
<dbReference type="PROSITE" id="PS50109">
    <property type="entry name" value="HIS_KIN"/>
    <property type="match status" value="1"/>
</dbReference>
<dbReference type="Gene3D" id="1.10.287.130">
    <property type="match status" value="1"/>
</dbReference>
<dbReference type="EC" id="2.7.13.3" evidence="3"/>
<dbReference type="InterPro" id="IPR035965">
    <property type="entry name" value="PAS-like_dom_sf"/>
</dbReference>
<dbReference type="CDD" id="cd00082">
    <property type="entry name" value="HisKA"/>
    <property type="match status" value="1"/>
</dbReference>
<dbReference type="CDD" id="cd06225">
    <property type="entry name" value="HAMP"/>
    <property type="match status" value="1"/>
</dbReference>
<keyword evidence="11 15" id="KW-1133">Transmembrane helix</keyword>
<comment type="subcellular location">
    <subcellularLocation>
        <location evidence="2">Cell membrane</location>
        <topology evidence="2">Multi-pass membrane protein</topology>
    </subcellularLocation>
</comment>
<keyword evidence="6" id="KW-0808">Transferase</keyword>
<dbReference type="EMBL" id="CP024955">
    <property type="protein sequence ID" value="ATY85655.1"/>
    <property type="molecule type" value="Genomic_DNA"/>
</dbReference>
<dbReference type="Proteomes" id="UP000231932">
    <property type="component" value="Chromosome"/>
</dbReference>
<evidence type="ECO:0000256" key="12">
    <source>
        <dbReference type="ARBA" id="ARBA00023012"/>
    </source>
</evidence>
<name>A0A2K8N980_9BACL</name>
<dbReference type="SUPFAM" id="SSF55874">
    <property type="entry name" value="ATPase domain of HSP90 chaperone/DNA topoisomerase II/histidine kinase"/>
    <property type="match status" value="1"/>
</dbReference>
<dbReference type="Pfam" id="PF00512">
    <property type="entry name" value="HisKA"/>
    <property type="match status" value="1"/>
</dbReference>
<accession>A0A2K8N980</accession>
<evidence type="ECO:0000256" key="8">
    <source>
        <dbReference type="ARBA" id="ARBA00022741"/>
    </source>
</evidence>
<dbReference type="InterPro" id="IPR005467">
    <property type="entry name" value="His_kinase_dom"/>
</dbReference>
<feature type="domain" description="PAS" evidence="17">
    <location>
        <begin position="254"/>
        <end position="290"/>
    </location>
</feature>
<keyword evidence="10" id="KW-0067">ATP-binding</keyword>
<evidence type="ECO:0000313" key="19">
    <source>
        <dbReference type="EMBL" id="ATY85655.1"/>
    </source>
</evidence>
<dbReference type="PANTHER" id="PTHR42878">
    <property type="entry name" value="TWO-COMPONENT HISTIDINE KINASE"/>
    <property type="match status" value="1"/>
</dbReference>
<dbReference type="InterPro" id="IPR003660">
    <property type="entry name" value="HAMP_dom"/>
</dbReference>
<evidence type="ECO:0000256" key="15">
    <source>
        <dbReference type="SAM" id="Phobius"/>
    </source>
</evidence>
<sequence>MGRSLSRRLVVMGFVLSAVAGLWTGLWVVRSEVRGSMIEVQGIAAREAALAAQDASTRWSEPVRLIGWAEQTAGLLDAICRVYGPDGRVIASSGGTGGSADSNAAAQLGPGVELNRALAGETATDVQQNPVGRLVVRAASPVRAGDRILGVVWLETPLAEVVAPFGAWWAWLLGLGVSVGLGVAWSAVVARDIRTGLLQLRRAAVDWAQGRYHGLPFRRKDELGQVAEELAEMASAFQRSTEDLAMSVEKLHLEKDRLEITMQHLVSGVMALDGRGRVEWINPVMAELIGEQRVIGRRFWGIQAFQPIYAMIDQAVRNGEGGRYDGVFGPARREVEVHVVPIPRIPGQGQEAGSTKDVGRSEGRHLSGGSSLSGGAVVIIHDVTERRRLEQVRKEFVTNVSHELKTPVTAICGLAETVVEEDLAPEERKHFLELINREARRLEQLVRDLLDLSRLESHLTTLHRRPVDLAEMARDVVQDYGYAAEQAGSHLYLDKEGDCRAEVDPDRVRQVLSNLIDNALKYTPAGGRVDVRVVGTDPREVKVEVADTGVGIPPEDRDRVFERFYRVDKARSRATGGTGLGLAIVKHVVQLHGGRVGVESEVGKGSRFFVQLPRRWPPDSLP</sequence>
<dbReference type="Gene3D" id="3.30.450.20">
    <property type="entry name" value="PAS domain"/>
    <property type="match status" value="1"/>
</dbReference>
<evidence type="ECO:0000256" key="13">
    <source>
        <dbReference type="ARBA" id="ARBA00023136"/>
    </source>
</evidence>
<dbReference type="FunFam" id="1.10.287.130:FF:000008">
    <property type="entry name" value="Two-component sensor histidine kinase"/>
    <property type="match status" value="1"/>
</dbReference>
<dbReference type="PANTHER" id="PTHR42878:SF7">
    <property type="entry name" value="SENSOR HISTIDINE KINASE GLRK"/>
    <property type="match status" value="1"/>
</dbReference>
<keyword evidence="13 15" id="KW-0472">Membrane</keyword>
<dbReference type="GO" id="GO:0000155">
    <property type="term" value="F:phosphorelay sensor kinase activity"/>
    <property type="evidence" value="ECO:0007669"/>
    <property type="project" value="InterPro"/>
</dbReference>
<feature type="domain" description="Histidine kinase" evidence="16">
    <location>
        <begin position="399"/>
        <end position="616"/>
    </location>
</feature>
<dbReference type="InterPro" id="IPR050351">
    <property type="entry name" value="BphY/WalK/GraS-like"/>
</dbReference>
<dbReference type="FunFam" id="3.30.565.10:FF:000006">
    <property type="entry name" value="Sensor histidine kinase WalK"/>
    <property type="match status" value="1"/>
</dbReference>
<dbReference type="Gene3D" id="3.30.565.10">
    <property type="entry name" value="Histidine kinase-like ATPase, C-terminal domain"/>
    <property type="match status" value="1"/>
</dbReference>
<comment type="catalytic activity">
    <reaction evidence="1">
        <text>ATP + protein L-histidine = ADP + protein N-phospho-L-histidine.</text>
        <dbReference type="EC" id="2.7.13.3"/>
    </reaction>
</comment>
<evidence type="ECO:0000256" key="9">
    <source>
        <dbReference type="ARBA" id="ARBA00022777"/>
    </source>
</evidence>
<keyword evidence="8" id="KW-0547">Nucleotide-binding</keyword>
<evidence type="ECO:0000256" key="4">
    <source>
        <dbReference type="ARBA" id="ARBA00022475"/>
    </source>
</evidence>
<evidence type="ECO:0000256" key="6">
    <source>
        <dbReference type="ARBA" id="ARBA00022679"/>
    </source>
</evidence>
<evidence type="ECO:0000256" key="5">
    <source>
        <dbReference type="ARBA" id="ARBA00022553"/>
    </source>
</evidence>
<dbReference type="InterPro" id="IPR036097">
    <property type="entry name" value="HisK_dim/P_sf"/>
</dbReference>
<evidence type="ECO:0000256" key="7">
    <source>
        <dbReference type="ARBA" id="ARBA00022692"/>
    </source>
</evidence>
<evidence type="ECO:0000256" key="14">
    <source>
        <dbReference type="SAM" id="MobiDB-lite"/>
    </source>
</evidence>
<feature type="domain" description="HAMP" evidence="18">
    <location>
        <begin position="191"/>
        <end position="242"/>
    </location>
</feature>
<dbReference type="GO" id="GO:0030295">
    <property type="term" value="F:protein kinase activator activity"/>
    <property type="evidence" value="ECO:0007669"/>
    <property type="project" value="TreeGrafter"/>
</dbReference>
<dbReference type="Pfam" id="PF02518">
    <property type="entry name" value="HATPase_c"/>
    <property type="match status" value="1"/>
</dbReference>
<feature type="transmembrane region" description="Helical" evidence="15">
    <location>
        <begin position="168"/>
        <end position="190"/>
    </location>
</feature>
<evidence type="ECO:0000256" key="1">
    <source>
        <dbReference type="ARBA" id="ARBA00000085"/>
    </source>
</evidence>
<dbReference type="AlphaFoldDB" id="A0A2K8N980"/>
<dbReference type="GO" id="GO:0000156">
    <property type="term" value="F:phosphorelay response regulator activity"/>
    <property type="evidence" value="ECO:0007669"/>
    <property type="project" value="TreeGrafter"/>
</dbReference>
<organism evidence="19 20">
    <name type="scientific">Kyrpidia spormannii</name>
    <dbReference type="NCBI Taxonomy" id="2055160"/>
    <lineage>
        <taxon>Bacteria</taxon>
        <taxon>Bacillati</taxon>
        <taxon>Bacillota</taxon>
        <taxon>Bacilli</taxon>
        <taxon>Bacillales</taxon>
        <taxon>Alicyclobacillaceae</taxon>
        <taxon>Kyrpidia</taxon>
    </lineage>
</organism>